<proteinExistence type="predicted"/>
<gene>
    <name evidence="2" type="ORF">EV195_101839</name>
</gene>
<dbReference type="EMBL" id="SLXM01000001">
    <property type="protein sequence ID" value="TCP28659.1"/>
    <property type="molecule type" value="Genomic_DNA"/>
</dbReference>
<feature type="transmembrane region" description="Helical" evidence="1">
    <location>
        <begin position="36"/>
        <end position="55"/>
    </location>
</feature>
<reference evidence="2 3" key="1">
    <citation type="submission" date="2019-03" db="EMBL/GenBank/DDBJ databases">
        <title>Genomic Encyclopedia of Type Strains, Phase IV (KMG-IV): sequencing the most valuable type-strain genomes for metagenomic binning, comparative biology and taxonomic classification.</title>
        <authorList>
            <person name="Goeker M."/>
        </authorList>
    </citation>
    <scope>NUCLEOTIDE SEQUENCE [LARGE SCALE GENOMIC DNA]</scope>
    <source>
        <strain evidence="2 3">DSM 14836</strain>
    </source>
</reference>
<feature type="transmembrane region" description="Helical" evidence="1">
    <location>
        <begin position="99"/>
        <end position="120"/>
    </location>
</feature>
<keyword evidence="3" id="KW-1185">Reference proteome</keyword>
<name>A0A4R2P1T0_9FLAO</name>
<dbReference type="Pfam" id="PF07099">
    <property type="entry name" value="DUF1361"/>
    <property type="match status" value="1"/>
</dbReference>
<keyword evidence="1" id="KW-0812">Transmembrane</keyword>
<feature type="transmembrane region" description="Helical" evidence="1">
    <location>
        <begin position="67"/>
        <end position="87"/>
    </location>
</feature>
<dbReference type="AlphaFoldDB" id="A0A4R2P1T0"/>
<sequence length="211" mass="24718">MNRTSLTKLESTMLLLIVFSAFLTLLRVQITQNLSYTFLLWNLFLAVIPYMISEYTRRLDIVNITKFKLGSLLLFWLFFLPNAPYIITDFIHFKTESSMVWYDLLLLFVNAVTGLLLGLLSMHTFYKIVCSKWNISIGNYFSVGVFFLCGFGIYLGRFLRFNTWDIIFSPLDLIKKSILSFQETTAWLITLGFGFLLWMLFEVVKKINRVI</sequence>
<protein>
    <submittedName>
        <fullName evidence="2">Putative membrane protein</fullName>
    </submittedName>
</protein>
<evidence type="ECO:0000313" key="3">
    <source>
        <dbReference type="Proteomes" id="UP000294564"/>
    </source>
</evidence>
<keyword evidence="1" id="KW-1133">Transmembrane helix</keyword>
<dbReference type="InterPro" id="IPR009793">
    <property type="entry name" value="DUF1361"/>
</dbReference>
<comment type="caution">
    <text evidence="2">The sequence shown here is derived from an EMBL/GenBank/DDBJ whole genome shotgun (WGS) entry which is preliminary data.</text>
</comment>
<organism evidence="2 3">
    <name type="scientific">Tenacibaculum skagerrakense</name>
    <dbReference type="NCBI Taxonomy" id="186571"/>
    <lineage>
        <taxon>Bacteria</taxon>
        <taxon>Pseudomonadati</taxon>
        <taxon>Bacteroidota</taxon>
        <taxon>Flavobacteriia</taxon>
        <taxon>Flavobacteriales</taxon>
        <taxon>Flavobacteriaceae</taxon>
        <taxon>Tenacibaculum</taxon>
    </lineage>
</organism>
<feature type="transmembrane region" description="Helical" evidence="1">
    <location>
        <begin position="12"/>
        <end position="30"/>
    </location>
</feature>
<feature type="transmembrane region" description="Helical" evidence="1">
    <location>
        <begin position="179"/>
        <end position="201"/>
    </location>
</feature>
<evidence type="ECO:0000313" key="2">
    <source>
        <dbReference type="EMBL" id="TCP28659.1"/>
    </source>
</evidence>
<accession>A0A4R2P1T0</accession>
<feature type="transmembrane region" description="Helical" evidence="1">
    <location>
        <begin position="140"/>
        <end position="159"/>
    </location>
</feature>
<keyword evidence="1" id="KW-0472">Membrane</keyword>
<dbReference type="Proteomes" id="UP000294564">
    <property type="component" value="Unassembled WGS sequence"/>
</dbReference>
<evidence type="ECO:0000256" key="1">
    <source>
        <dbReference type="SAM" id="Phobius"/>
    </source>
</evidence>